<evidence type="ECO:0008006" key="4">
    <source>
        <dbReference type="Google" id="ProtNLM"/>
    </source>
</evidence>
<gene>
    <name evidence="2" type="ORF">ACFSQ3_03275</name>
</gene>
<keyword evidence="1" id="KW-0472">Membrane</keyword>
<proteinExistence type="predicted"/>
<evidence type="ECO:0000313" key="2">
    <source>
        <dbReference type="EMBL" id="MFD2597962.1"/>
    </source>
</evidence>
<protein>
    <recommendedName>
        <fullName evidence="4">Anti-sigma factor</fullName>
    </recommendedName>
</protein>
<organism evidence="2 3">
    <name type="scientific">Sphingobacterium corticis</name>
    <dbReference type="NCBI Taxonomy" id="1812823"/>
    <lineage>
        <taxon>Bacteria</taxon>
        <taxon>Pseudomonadati</taxon>
        <taxon>Bacteroidota</taxon>
        <taxon>Sphingobacteriia</taxon>
        <taxon>Sphingobacteriales</taxon>
        <taxon>Sphingobacteriaceae</taxon>
        <taxon>Sphingobacterium</taxon>
    </lineage>
</organism>
<accession>A0ABW5NIE7</accession>
<reference evidence="3" key="1">
    <citation type="journal article" date="2019" name="Int. J. Syst. Evol. Microbiol.">
        <title>The Global Catalogue of Microorganisms (GCM) 10K type strain sequencing project: providing services to taxonomists for standard genome sequencing and annotation.</title>
        <authorList>
            <consortium name="The Broad Institute Genomics Platform"/>
            <consortium name="The Broad Institute Genome Sequencing Center for Infectious Disease"/>
            <person name="Wu L."/>
            <person name="Ma J."/>
        </authorList>
    </citation>
    <scope>NUCLEOTIDE SEQUENCE [LARGE SCALE GENOMIC DNA]</scope>
    <source>
        <strain evidence="3">KCTC 42248</strain>
    </source>
</reference>
<name>A0ABW5NIE7_9SPHI</name>
<sequence length="213" mass="24079">MENNYQLSRIHNYVLGLMSREDMHALEQEALEDPFLQDAIDGYRLQKGVDTAPLSLLQKQLNARVAQRSLDKNKRFYSWQRLAVGLVAAVMFVVVCSLLVFRYLQHRLTNAPNQSETMMLSLRVQLVPDENGNAEPADGWDNLSKRFDAELKPFSGTYSFDIRFDVANGKAKNIRISGSDSKAVVDILRLSVMKESGWKGTKGAFRLHIGEAN</sequence>
<keyword evidence="1" id="KW-0812">Transmembrane</keyword>
<dbReference type="RefSeq" id="WP_380867434.1">
    <property type="nucleotide sequence ID" value="NZ_JBHUMA010000004.1"/>
</dbReference>
<evidence type="ECO:0000256" key="1">
    <source>
        <dbReference type="SAM" id="Phobius"/>
    </source>
</evidence>
<evidence type="ECO:0000313" key="3">
    <source>
        <dbReference type="Proteomes" id="UP001597393"/>
    </source>
</evidence>
<dbReference type="EMBL" id="JBHUMA010000004">
    <property type="protein sequence ID" value="MFD2597962.1"/>
    <property type="molecule type" value="Genomic_DNA"/>
</dbReference>
<keyword evidence="3" id="KW-1185">Reference proteome</keyword>
<keyword evidence="1" id="KW-1133">Transmembrane helix</keyword>
<dbReference type="Proteomes" id="UP001597393">
    <property type="component" value="Unassembled WGS sequence"/>
</dbReference>
<comment type="caution">
    <text evidence="2">The sequence shown here is derived from an EMBL/GenBank/DDBJ whole genome shotgun (WGS) entry which is preliminary data.</text>
</comment>
<feature type="transmembrane region" description="Helical" evidence="1">
    <location>
        <begin position="82"/>
        <end position="104"/>
    </location>
</feature>